<dbReference type="InterPro" id="IPR017441">
    <property type="entry name" value="Protein_kinase_ATP_BS"/>
</dbReference>
<dbReference type="Proteomes" id="UP000612055">
    <property type="component" value="Unassembled WGS sequence"/>
</dbReference>
<organism evidence="5 6">
    <name type="scientific">Edaphochlamys debaryana</name>
    <dbReference type="NCBI Taxonomy" id="47281"/>
    <lineage>
        <taxon>Eukaryota</taxon>
        <taxon>Viridiplantae</taxon>
        <taxon>Chlorophyta</taxon>
        <taxon>core chlorophytes</taxon>
        <taxon>Chlorophyceae</taxon>
        <taxon>CS clade</taxon>
        <taxon>Chlamydomonadales</taxon>
        <taxon>Chlamydomonadales incertae sedis</taxon>
        <taxon>Edaphochlamys</taxon>
    </lineage>
</organism>
<evidence type="ECO:0000256" key="2">
    <source>
        <dbReference type="SAM" id="Coils"/>
    </source>
</evidence>
<keyword evidence="2" id="KW-0175">Coiled coil</keyword>
<feature type="compositionally biased region" description="Basic residues" evidence="3">
    <location>
        <begin position="76"/>
        <end position="91"/>
    </location>
</feature>
<dbReference type="PROSITE" id="PS00109">
    <property type="entry name" value="PROTEIN_KINASE_TYR"/>
    <property type="match status" value="1"/>
</dbReference>
<dbReference type="SUPFAM" id="SSF56112">
    <property type="entry name" value="Protein kinase-like (PK-like)"/>
    <property type="match status" value="1"/>
</dbReference>
<feature type="compositionally biased region" description="Gly residues" evidence="3">
    <location>
        <begin position="986"/>
        <end position="996"/>
    </location>
</feature>
<feature type="domain" description="Protein kinase" evidence="4">
    <location>
        <begin position="1637"/>
        <end position="1971"/>
    </location>
</feature>
<protein>
    <recommendedName>
        <fullName evidence="4">Protein kinase domain-containing protein</fullName>
    </recommendedName>
</protein>
<dbReference type="OrthoDB" id="4062651at2759"/>
<dbReference type="GO" id="GO:0004674">
    <property type="term" value="F:protein serine/threonine kinase activity"/>
    <property type="evidence" value="ECO:0007669"/>
    <property type="project" value="TreeGrafter"/>
</dbReference>
<name>A0A835XVF9_9CHLO</name>
<proteinExistence type="predicted"/>
<feature type="compositionally biased region" description="Basic and acidic residues" evidence="3">
    <location>
        <begin position="189"/>
        <end position="202"/>
    </location>
</feature>
<feature type="compositionally biased region" description="Low complexity" evidence="3">
    <location>
        <begin position="1985"/>
        <end position="1994"/>
    </location>
</feature>
<feature type="region of interest" description="Disordered" evidence="3">
    <location>
        <begin position="767"/>
        <end position="809"/>
    </location>
</feature>
<feature type="compositionally biased region" description="Basic and acidic residues" evidence="3">
    <location>
        <begin position="1155"/>
        <end position="1164"/>
    </location>
</feature>
<feature type="region of interest" description="Disordered" evidence="3">
    <location>
        <begin position="1"/>
        <end position="91"/>
    </location>
</feature>
<accession>A0A835XVF9</accession>
<dbReference type="InterPro" id="IPR011009">
    <property type="entry name" value="Kinase-like_dom_sf"/>
</dbReference>
<dbReference type="InterPro" id="IPR000719">
    <property type="entry name" value="Prot_kinase_dom"/>
</dbReference>
<feature type="compositionally biased region" description="Low complexity" evidence="3">
    <location>
        <begin position="1256"/>
        <end position="1286"/>
    </location>
</feature>
<feature type="compositionally biased region" description="Gly residues" evidence="3">
    <location>
        <begin position="708"/>
        <end position="734"/>
    </location>
</feature>
<feature type="compositionally biased region" description="Gly residues" evidence="3">
    <location>
        <begin position="116"/>
        <end position="126"/>
    </location>
</feature>
<evidence type="ECO:0000313" key="6">
    <source>
        <dbReference type="Proteomes" id="UP000612055"/>
    </source>
</evidence>
<evidence type="ECO:0000259" key="4">
    <source>
        <dbReference type="PROSITE" id="PS50011"/>
    </source>
</evidence>
<dbReference type="InterPro" id="IPR008266">
    <property type="entry name" value="Tyr_kinase_AS"/>
</dbReference>
<feature type="compositionally biased region" description="Low complexity" evidence="3">
    <location>
        <begin position="1445"/>
        <end position="1467"/>
    </location>
</feature>
<feature type="compositionally biased region" description="Pro residues" evidence="3">
    <location>
        <begin position="2014"/>
        <end position="2026"/>
    </location>
</feature>
<dbReference type="PANTHER" id="PTHR44329:SF24">
    <property type="entry name" value="MITOGEN ACTIVATED PROTEIN KINASE KINASE KINASE-LIKE PROTEIN"/>
    <property type="match status" value="1"/>
</dbReference>
<feature type="compositionally biased region" description="Low complexity" evidence="3">
    <location>
        <begin position="1046"/>
        <end position="1062"/>
    </location>
</feature>
<feature type="region of interest" description="Disordered" evidence="3">
    <location>
        <begin position="1983"/>
        <end position="2063"/>
    </location>
</feature>
<dbReference type="Gene3D" id="3.30.200.20">
    <property type="entry name" value="Phosphorylase Kinase, domain 1"/>
    <property type="match status" value="1"/>
</dbReference>
<feature type="compositionally biased region" description="Low complexity" evidence="3">
    <location>
        <begin position="1326"/>
        <end position="1350"/>
    </location>
</feature>
<dbReference type="Gene3D" id="1.10.510.10">
    <property type="entry name" value="Transferase(Phosphotransferase) domain 1"/>
    <property type="match status" value="1"/>
</dbReference>
<feature type="compositionally biased region" description="Gly residues" evidence="3">
    <location>
        <begin position="639"/>
        <end position="650"/>
    </location>
</feature>
<gene>
    <name evidence="5" type="ORF">HYH03_011289</name>
</gene>
<feature type="coiled-coil region" evidence="2">
    <location>
        <begin position="371"/>
        <end position="398"/>
    </location>
</feature>
<sequence length="2063" mass="206622">MADSDRRDRRDRREWGTDDAASSDDDTYDTYGTPPTRSALKRGPGGRMESKRSVGKPHRSTSTKALEAHARQGKQGMRRMSKGRRQKARQKARFFKEIDTTLEALGIGTAAAAAAGGPGGAAGGGMPPSPAGSSLSLSLAPSSDHQVPTPTPTAAPSRADTPPLGPAGGSSGGGGFGRRVTSDVSLRSSDWRSGHSTPERQTRAPGLLAAELGRPPTAPPGAPASLTGMSSEAGAALPPRSPSMAIAAAGGERRRTTSMPPGAPGQGGPQHRRVASYEGEGAAAAAGGGSGGGGHGAAGGTGGGGAGAGAAVAGLLHQPVPLRGAWGTALTPALAAPAAPPPSSDARHLLMDRDLFRRQLGQVLVGKALTADELEAGVVEAEERRDGLVAELEALVERAEDAGQGGSGADSEGEEFSLDLPPSWSSLAEMLDSLDDLYRRAKEVLRKAKPIRSMLAEDPELLPRLAALALQLLAALTAGAEALGNALAIAVRSLGNLALKGSADDVRGGGRLVRRLLDALDHLSRKIRDDLAGGDEAAAQELLGQCEVIALRLARAGIRAAVRGAHVLLGPAALSPDSSAHERSNQGKRMAALWDEASRQTDRISRRHPRHKLELVGALTGAYAEAGALALPMVAAGAGPEGGEEAGAGGPDDPDASLSGADDDLASVSSYDSAAHTPRGADGGAGRPLQPGALGAPGGAWGARPAAWGGGARRPGAAGPSGRGSSSGGGGAGAGLSDKEILAQAWVPALLQVLLNRASEASKMLRHELSGPEPSTGGWGGGGGEEGGELGQLGSGGPSGPTASGSLGPAADLTEEELDELCGVLDCMQRTFGNLTVANLRRTVRLCSACMSTPLPVWALECVRDCAEATLRFVHTHDNGSLGLGEMLELGEEDLDQETTDWLHRTWYDITSLSSLVVNGLLTIRRQINVRRNDQSPPPRPAAPRTASGASAASAGSGSAGGSGLPRAPGSSAASSRAPSRALSGSGRGRPAGAGRGPEPAAPGRRDGGGTQYKVGGVPLRQTGGSGVGGVGAIAAASTPQPPSLQPQLQQQQQPGAAGPSTDPTPEPVAAAPLPRWKAALLTPAAPEPSGGSASGGRPSRNSLEAAGPGRPGPPGSPGAGPGSVGDAGASGPDARGGSAQGPGPSGRKPLAGGEPRRAGRDGDGPGSGGAGGRGGGGGVARGGGIGGRGHGRLFGRGRRAAREDEDEGEGGSVASEEQRDGPGGAAGAAAAPEPAPQDPTPAPVPAPSAAPPGNPSYAAIARAAAAVAAARQAGAGAGVPATTAGAGTGAFRSPFATAAASSVAHRAAGVAPPLRATLPSASPFAAAALQPPSPSASPTAASPQRSPQASAPPSPPRPPSPGSKEAAPSGPGAAALAASNAVWGQAAARGTSGSAGGPLPEGADAGAGAGPGTAAAPSGNGHGPVSGGDASSGGSSFQFTPAKAPGARGTSAASSGSPASGAPPTGQLTPRLGSPSASGLVLPQHYPAPAAAPIAPTTLTVSPAAILAADARHDGMAPTDFPARFALPQPPQQPPPPPPQQQQRTASPHSPQRPLPHPHPDRSPSLTAALSLGGGNGLARLGSEGLAPGGGSHAYTGPGGYGGHPSAPPPNPELVGLLRAIAHDPFWAIRWADLSQSLSTLVGAGSTGQVFAGMYLHAEVAIKVIGINRDMKFDIEALRAFKAEVDLNKRLNNHPNIVRFIGVCADYIHQAARQAGLMEEGAGAGAGPQQPVPRSPSTSQAMLAIVMEFCHLGTLWNMIGEARRASQRGSYVTAHAQFFLKRWERRLEVLCGAAAGLEYMHRMNVIHHDFTSYNLLLDERLGKWTTKVCDFNLSRVVARGPGAPTSGSSLTVPNSGNMYSPRWQSPEYLAGEEYGWSTDVFSFGVVIWEVVTLQQPWASELAHHHKQVEPWIIRTAVTGGQRLAFPDPATIRPDLPELSQLIELANACWAHEPKDRPRMSEVADRLQRILASVREREEARRAAARAAAAAPGHGPAGPTGSGSGGAPAAAAPAPGPPPALAPPSPAGAASRASPFARAPQSPFAAAAPVRVPPSPFAAAQGE</sequence>
<dbReference type="GO" id="GO:0005524">
    <property type="term" value="F:ATP binding"/>
    <property type="evidence" value="ECO:0007669"/>
    <property type="project" value="UniProtKB-UniRule"/>
</dbReference>
<reference evidence="5" key="1">
    <citation type="journal article" date="2020" name="bioRxiv">
        <title>Comparative genomics of Chlamydomonas.</title>
        <authorList>
            <person name="Craig R.J."/>
            <person name="Hasan A.R."/>
            <person name="Ness R.W."/>
            <person name="Keightley P.D."/>
        </authorList>
    </citation>
    <scope>NUCLEOTIDE SEQUENCE</scope>
    <source>
        <strain evidence="5">CCAP 11/70</strain>
    </source>
</reference>
<feature type="compositionally biased region" description="Gly residues" evidence="3">
    <location>
        <begin position="166"/>
        <end position="177"/>
    </location>
</feature>
<feature type="region of interest" description="Disordered" evidence="3">
    <location>
        <begin position="1326"/>
        <end position="1482"/>
    </location>
</feature>
<feature type="compositionally biased region" description="Pro residues" evidence="3">
    <location>
        <begin position="1234"/>
        <end position="1255"/>
    </location>
</feature>
<dbReference type="Pfam" id="PF00069">
    <property type="entry name" value="Pkinase"/>
    <property type="match status" value="1"/>
</dbReference>
<keyword evidence="1" id="KW-0067">ATP-binding</keyword>
<dbReference type="PROSITE" id="PS50011">
    <property type="entry name" value="PROTEIN_KINASE_DOM"/>
    <property type="match status" value="1"/>
</dbReference>
<feature type="compositionally biased region" description="Pro residues" evidence="3">
    <location>
        <begin position="1351"/>
        <end position="1362"/>
    </location>
</feature>
<feature type="compositionally biased region" description="Low complexity" evidence="3">
    <location>
        <begin position="1363"/>
        <end position="1405"/>
    </location>
</feature>
<feature type="compositionally biased region" description="Low complexity" evidence="3">
    <location>
        <begin position="131"/>
        <end position="143"/>
    </location>
</feature>
<evidence type="ECO:0000313" key="5">
    <source>
        <dbReference type="EMBL" id="KAG2490342.1"/>
    </source>
</evidence>
<feature type="compositionally biased region" description="Low complexity" evidence="3">
    <location>
        <begin position="2027"/>
        <end position="2050"/>
    </location>
</feature>
<feature type="compositionally biased region" description="Gly residues" evidence="3">
    <location>
        <begin position="286"/>
        <end position="307"/>
    </location>
</feature>
<comment type="caution">
    <text evidence="5">The sequence shown here is derived from an EMBL/GenBank/DDBJ whole genome shotgun (WGS) entry which is preliminary data.</text>
</comment>
<feature type="compositionally biased region" description="Gly residues" evidence="3">
    <location>
        <begin position="1995"/>
        <end position="2006"/>
    </location>
</feature>
<dbReference type="PANTHER" id="PTHR44329">
    <property type="entry name" value="SERINE/THREONINE-PROTEIN KINASE TNNI3K-RELATED"/>
    <property type="match status" value="1"/>
</dbReference>
<feature type="compositionally biased region" description="Low complexity" evidence="3">
    <location>
        <begin position="656"/>
        <end position="670"/>
    </location>
</feature>
<feature type="compositionally biased region" description="Basic residues" evidence="3">
    <location>
        <begin position="1190"/>
        <end position="1200"/>
    </location>
</feature>
<feature type="compositionally biased region" description="Basic and acidic residues" evidence="3">
    <location>
        <begin position="1"/>
        <end position="16"/>
    </location>
</feature>
<feature type="region of interest" description="Disordered" evidence="3">
    <location>
        <begin position="1516"/>
        <end position="1609"/>
    </location>
</feature>
<evidence type="ECO:0000256" key="3">
    <source>
        <dbReference type="SAM" id="MobiDB-lite"/>
    </source>
</evidence>
<feature type="region of interest" description="Disordered" evidence="3">
    <location>
        <begin position="929"/>
        <end position="1291"/>
    </location>
</feature>
<feature type="compositionally biased region" description="Gly residues" evidence="3">
    <location>
        <begin position="1165"/>
        <end position="1189"/>
    </location>
</feature>
<dbReference type="PROSITE" id="PS00107">
    <property type="entry name" value="PROTEIN_KINASE_ATP"/>
    <property type="match status" value="1"/>
</dbReference>
<feature type="compositionally biased region" description="Gly residues" evidence="3">
    <location>
        <begin position="1588"/>
        <end position="1604"/>
    </location>
</feature>
<feature type="region of interest" description="Disordered" evidence="3">
    <location>
        <begin position="639"/>
        <end position="734"/>
    </location>
</feature>
<feature type="region of interest" description="Disordered" evidence="3">
    <location>
        <begin position="113"/>
        <end position="307"/>
    </location>
</feature>
<feature type="compositionally biased region" description="Low complexity" evidence="3">
    <location>
        <begin position="152"/>
        <end position="162"/>
    </location>
</feature>
<feature type="compositionally biased region" description="Low complexity" evidence="3">
    <location>
        <begin position="965"/>
        <end position="985"/>
    </location>
</feature>
<feature type="compositionally biased region" description="Low complexity" evidence="3">
    <location>
        <begin position="1428"/>
        <end position="1437"/>
    </location>
</feature>
<dbReference type="InterPro" id="IPR051681">
    <property type="entry name" value="Ser/Thr_Kinases-Pseudokinases"/>
</dbReference>
<feature type="binding site" evidence="1">
    <location>
        <position position="1664"/>
    </location>
    <ligand>
        <name>ATP</name>
        <dbReference type="ChEBI" id="CHEBI:30616"/>
    </ligand>
</feature>
<feature type="compositionally biased region" description="Low complexity" evidence="3">
    <location>
        <begin position="800"/>
        <end position="809"/>
    </location>
</feature>
<dbReference type="EMBL" id="JAEHOE010000063">
    <property type="protein sequence ID" value="KAG2490342.1"/>
    <property type="molecule type" value="Genomic_DNA"/>
</dbReference>
<evidence type="ECO:0000256" key="1">
    <source>
        <dbReference type="PROSITE-ProRule" id="PRU10141"/>
    </source>
</evidence>
<feature type="compositionally biased region" description="Low complexity" evidence="3">
    <location>
        <begin position="1084"/>
        <end position="1109"/>
    </location>
</feature>
<keyword evidence="1" id="KW-0547">Nucleotide-binding</keyword>
<feature type="compositionally biased region" description="Gly residues" evidence="3">
    <location>
        <begin position="777"/>
        <end position="799"/>
    </location>
</feature>
<feature type="compositionally biased region" description="Pro residues" evidence="3">
    <location>
        <begin position="1529"/>
        <end position="1541"/>
    </location>
</feature>
<keyword evidence="6" id="KW-1185">Reference proteome</keyword>
<feature type="compositionally biased region" description="Low complexity" evidence="3">
    <location>
        <begin position="943"/>
        <end position="957"/>
    </location>
</feature>